<feature type="compositionally biased region" description="Basic and acidic residues" evidence="8">
    <location>
        <begin position="547"/>
        <end position="557"/>
    </location>
</feature>
<dbReference type="OrthoDB" id="360390at2759"/>
<feature type="compositionally biased region" description="Basic and acidic residues" evidence="8">
    <location>
        <begin position="742"/>
        <end position="763"/>
    </location>
</feature>
<dbReference type="SMART" id="SM00360">
    <property type="entry name" value="RRM"/>
    <property type="match status" value="2"/>
</dbReference>
<keyword evidence="3" id="KW-0677">Repeat</keyword>
<dbReference type="InterPro" id="IPR011990">
    <property type="entry name" value="TPR-like_helical_dom_sf"/>
</dbReference>
<dbReference type="InterPro" id="IPR008847">
    <property type="entry name" value="Suf"/>
</dbReference>
<evidence type="ECO:0000313" key="10">
    <source>
        <dbReference type="Proteomes" id="UP000504635"/>
    </source>
</evidence>
<dbReference type="Proteomes" id="UP000504635">
    <property type="component" value="Unplaced"/>
</dbReference>
<dbReference type="PROSITE" id="PS50102">
    <property type="entry name" value="RRM"/>
    <property type="match status" value="2"/>
</dbReference>
<feature type="domain" description="RRM" evidence="9">
    <location>
        <begin position="664"/>
        <end position="740"/>
    </location>
</feature>
<keyword evidence="10" id="KW-1185">Reference proteome</keyword>
<feature type="compositionally biased region" description="Acidic residues" evidence="8">
    <location>
        <begin position="8"/>
        <end position="30"/>
    </location>
</feature>
<dbReference type="CTD" id="31448"/>
<dbReference type="FunCoup" id="A0A6J2XPR2">
    <property type="interactions" value="1369"/>
</dbReference>
<feature type="region of interest" description="Disordered" evidence="8">
    <location>
        <begin position="741"/>
        <end position="805"/>
    </location>
</feature>
<dbReference type="GeneID" id="115880311"/>
<organism evidence="10 11">
    <name type="scientific">Sitophilus oryzae</name>
    <name type="common">Rice weevil</name>
    <name type="synonym">Curculio oryzae</name>
    <dbReference type="NCBI Taxonomy" id="7048"/>
    <lineage>
        <taxon>Eukaryota</taxon>
        <taxon>Metazoa</taxon>
        <taxon>Ecdysozoa</taxon>
        <taxon>Arthropoda</taxon>
        <taxon>Hexapoda</taxon>
        <taxon>Insecta</taxon>
        <taxon>Pterygota</taxon>
        <taxon>Neoptera</taxon>
        <taxon>Endopterygota</taxon>
        <taxon>Coleoptera</taxon>
        <taxon>Polyphaga</taxon>
        <taxon>Cucujiformia</taxon>
        <taxon>Curculionidae</taxon>
        <taxon>Dryophthorinae</taxon>
        <taxon>Sitophilus</taxon>
    </lineage>
</organism>
<dbReference type="PANTHER" id="PTHR17204:SF25">
    <property type="entry name" value="RRM DOMAIN-CONTAINING PROTEIN"/>
    <property type="match status" value="1"/>
</dbReference>
<dbReference type="Gene3D" id="1.25.40.10">
    <property type="entry name" value="Tetratricopeptide repeat domain"/>
    <property type="match status" value="2"/>
</dbReference>
<dbReference type="Pfam" id="PF05843">
    <property type="entry name" value="Suf"/>
    <property type="match status" value="1"/>
</dbReference>
<feature type="compositionally biased region" description="Polar residues" evidence="8">
    <location>
        <begin position="510"/>
        <end position="522"/>
    </location>
</feature>
<dbReference type="PANTHER" id="PTHR17204">
    <property type="entry name" value="PRE-MRNA PROCESSING PROTEIN PRP39-RELATED"/>
    <property type="match status" value="1"/>
</dbReference>
<keyword evidence="4 7" id="KW-0694">RNA-binding</keyword>
<dbReference type="AlphaFoldDB" id="A0A6J2XPR2"/>
<comment type="subcellular location">
    <subcellularLocation>
        <location evidence="1">Nucleus</location>
    </subcellularLocation>
</comment>
<dbReference type="Gene3D" id="3.30.70.330">
    <property type="match status" value="2"/>
</dbReference>
<dbReference type="SUPFAM" id="SSF48452">
    <property type="entry name" value="TPR-like"/>
    <property type="match status" value="1"/>
</dbReference>
<evidence type="ECO:0000256" key="2">
    <source>
        <dbReference type="ARBA" id="ARBA00022664"/>
    </source>
</evidence>
<evidence type="ECO:0000256" key="6">
    <source>
        <dbReference type="ARBA" id="ARBA00023242"/>
    </source>
</evidence>
<dbReference type="InterPro" id="IPR000504">
    <property type="entry name" value="RRM_dom"/>
</dbReference>
<reference evidence="11" key="1">
    <citation type="submission" date="2025-08" db="UniProtKB">
        <authorList>
            <consortium name="RefSeq"/>
        </authorList>
    </citation>
    <scope>IDENTIFICATION</scope>
    <source>
        <tissue evidence="11">Gonads</tissue>
    </source>
</reference>
<evidence type="ECO:0000259" key="9">
    <source>
        <dbReference type="PROSITE" id="PS50102"/>
    </source>
</evidence>
<dbReference type="GO" id="GO:0006397">
    <property type="term" value="P:mRNA processing"/>
    <property type="evidence" value="ECO:0007669"/>
    <property type="project" value="UniProtKB-KW"/>
</dbReference>
<dbReference type="SMART" id="SM00386">
    <property type="entry name" value="HAT"/>
    <property type="match status" value="7"/>
</dbReference>
<dbReference type="InParanoid" id="A0A6J2XPR2"/>
<keyword evidence="2" id="KW-0507">mRNA processing</keyword>
<dbReference type="GO" id="GO:0003723">
    <property type="term" value="F:RNA binding"/>
    <property type="evidence" value="ECO:0007669"/>
    <property type="project" value="UniProtKB-UniRule"/>
</dbReference>
<evidence type="ECO:0000256" key="3">
    <source>
        <dbReference type="ARBA" id="ARBA00022737"/>
    </source>
</evidence>
<feature type="region of interest" description="Disordered" evidence="8">
    <location>
        <begin position="1"/>
        <end position="33"/>
    </location>
</feature>
<dbReference type="GO" id="GO:0008380">
    <property type="term" value="P:RNA splicing"/>
    <property type="evidence" value="ECO:0007669"/>
    <property type="project" value="UniProtKB-KW"/>
</dbReference>
<dbReference type="GO" id="GO:0005634">
    <property type="term" value="C:nucleus"/>
    <property type="evidence" value="ECO:0007669"/>
    <property type="project" value="UniProtKB-SubCell"/>
</dbReference>
<evidence type="ECO:0000256" key="7">
    <source>
        <dbReference type="PROSITE-ProRule" id="PRU00176"/>
    </source>
</evidence>
<name>A0A6J2XPR2_SITOR</name>
<accession>A0A6J2XPR2</accession>
<evidence type="ECO:0000256" key="4">
    <source>
        <dbReference type="ARBA" id="ARBA00022884"/>
    </source>
</evidence>
<protein>
    <submittedName>
        <fullName evidence="11">Squamous cell carcinoma antigen recognized by T-cells 3</fullName>
    </submittedName>
</protein>
<dbReference type="SUPFAM" id="SSF54928">
    <property type="entry name" value="RNA-binding domain, RBD"/>
    <property type="match status" value="2"/>
</dbReference>
<dbReference type="RefSeq" id="XP_030753362.1">
    <property type="nucleotide sequence ID" value="XM_030897502.1"/>
</dbReference>
<gene>
    <name evidence="11" type="primary">LOC115880311</name>
</gene>
<evidence type="ECO:0000256" key="5">
    <source>
        <dbReference type="ARBA" id="ARBA00023187"/>
    </source>
</evidence>
<evidence type="ECO:0000256" key="1">
    <source>
        <dbReference type="ARBA" id="ARBA00004123"/>
    </source>
</evidence>
<feature type="domain" description="RRM" evidence="9">
    <location>
        <begin position="573"/>
        <end position="651"/>
    </location>
</feature>
<dbReference type="InterPro" id="IPR003107">
    <property type="entry name" value="HAT"/>
</dbReference>
<feature type="region of interest" description="Disordered" evidence="8">
    <location>
        <begin position="510"/>
        <end position="557"/>
    </location>
</feature>
<dbReference type="InterPro" id="IPR012677">
    <property type="entry name" value="Nucleotide-bd_a/b_plait_sf"/>
</dbReference>
<dbReference type="KEGG" id="soy:115880311"/>
<sequence length="814" mass="94181">MSDRDSSIEVDEPENSNESDSSDLDDENDAQEQQLLDRARQLENDISDNKYLYDSHVELIDIFRKLTDLNSLRAAYKRFHEYFPLTPNLWLDWIKTEISLVTTPEQQKGIFKLFDEATEDYLSVDLWIEYAQYSIGASELETTRSILERGLNAAGLVCDKGSLLWDTLREIENVYISTHTEGSEEWNKQVIKLVDVFKRQLSIPLLEMENTYNEWEQWVKGLPEGLVHPKPVEYGYKKALKLLETYKPFEEQLLACKANEELYETYKNYIKTVTDPSTVICLYERAAVQLCLLPDFWWDYCNYVFNLGPLALNVCKKALRNCPWSEDLWIFKLRVLEKLEKSDDQVMECFEQGISNIAPSPGLELWLAYLEYTHRVVGSPEKLDKLFNQAIQQLGFENDAQCKVGRLFSRILGHRGDMKAARKIWSHILGKPQNKGSYALWLESINLEKQYGDANSVRNLFQKALNSVKDWPQYIMEEWLVYERHFGTLDDVMKCVQKCREASANLTENYQYQTDTTSQNQDHQNKGTKRKYNQEPNTSSKQVPPKRFREEKKEEVSKPVVRNRVPIEKNPETTVFISNLHPSIDENKLRELFPNCLKLEIVLDRKGKSRCFGYVQFKTAEEVMVALARDREPLDGRPVFISEIKTDRAEKKQVFKYATNAEKNKLFVKGLPISKTKEQVEELFKPHGARDVRLVLHRSGQPKGLAYVEFENEEQALKAIKETDQLDVDGHVISVAISAPPPKKEKAGRVTFGRREEGEEPSRHARSRLQTSLLPRSLQVKAGSSGAETKKEETNGTGGKMMKNTDFRNMLLKK</sequence>
<dbReference type="Pfam" id="PF00076">
    <property type="entry name" value="RRM_1"/>
    <property type="match status" value="2"/>
</dbReference>
<keyword evidence="6" id="KW-0539">Nucleus</keyword>
<dbReference type="InterPro" id="IPR035979">
    <property type="entry name" value="RBD_domain_sf"/>
</dbReference>
<keyword evidence="5" id="KW-0508">mRNA splicing</keyword>
<proteinExistence type="predicted"/>
<evidence type="ECO:0000256" key="8">
    <source>
        <dbReference type="SAM" id="MobiDB-lite"/>
    </source>
</evidence>
<evidence type="ECO:0000313" key="11">
    <source>
        <dbReference type="RefSeq" id="XP_030753362.1"/>
    </source>
</evidence>